<feature type="binding site" evidence="11">
    <location>
        <position position="10"/>
    </location>
    <ligand>
        <name>Zn(2+)</name>
        <dbReference type="ChEBI" id="CHEBI:29105"/>
        <note>catalytic</note>
    </ligand>
</feature>
<feature type="active site" evidence="10">
    <location>
        <position position="11"/>
    </location>
</feature>
<dbReference type="EC" id="3.4.24.-" evidence="12"/>
<feature type="binding site" evidence="11">
    <location>
        <position position="14"/>
    </location>
    <ligand>
        <name>Zn(2+)</name>
        <dbReference type="ChEBI" id="CHEBI:29105"/>
        <note>catalytic</note>
    </ligand>
</feature>
<evidence type="ECO:0000256" key="10">
    <source>
        <dbReference type="PIRSR" id="PIRSR601842-1"/>
    </source>
</evidence>
<evidence type="ECO:0000313" key="13">
    <source>
        <dbReference type="EMBL" id="KIM61053.1"/>
    </source>
</evidence>
<dbReference type="GO" id="GO:0008270">
    <property type="term" value="F:zinc ion binding"/>
    <property type="evidence" value="ECO:0007669"/>
    <property type="project" value="InterPro"/>
</dbReference>
<dbReference type="InterPro" id="IPR001842">
    <property type="entry name" value="Peptidase_M36"/>
</dbReference>
<evidence type="ECO:0000256" key="11">
    <source>
        <dbReference type="PIRSR" id="PIRSR601842-2"/>
    </source>
</evidence>
<sequence>MDMEAGIVIHELTHGLSTRLMGGPLNSGCIGWGEHVLSDFIATVVRSMEEYSEYPMGAWASHRAKGIRNCPYSLTNEVNPSAYETLEKPGY</sequence>
<dbReference type="AlphaFoldDB" id="A0A0C2ZHB8"/>
<dbReference type="Proteomes" id="UP000053989">
    <property type="component" value="Unassembled WGS sequence"/>
</dbReference>
<dbReference type="GO" id="GO:0005615">
    <property type="term" value="C:extracellular space"/>
    <property type="evidence" value="ECO:0007669"/>
    <property type="project" value="InterPro"/>
</dbReference>
<dbReference type="PANTHER" id="PTHR33478">
    <property type="entry name" value="EXTRACELLULAR METALLOPROTEINASE MEP"/>
    <property type="match status" value="1"/>
</dbReference>
<evidence type="ECO:0000256" key="4">
    <source>
        <dbReference type="ARBA" id="ARBA00022670"/>
    </source>
</evidence>
<name>A0A0C2ZHB8_9AGAM</name>
<evidence type="ECO:0000256" key="5">
    <source>
        <dbReference type="ARBA" id="ARBA00022723"/>
    </source>
</evidence>
<keyword evidence="8 12" id="KW-0482">Metalloprotease</keyword>
<comment type="similarity">
    <text evidence="2 12">Belongs to the peptidase M36 family.</text>
</comment>
<evidence type="ECO:0000256" key="9">
    <source>
        <dbReference type="ARBA" id="ARBA00023145"/>
    </source>
</evidence>
<protein>
    <recommendedName>
        <fullName evidence="12">Extracellular metalloproteinase</fullName>
        <ecNumber evidence="12">3.4.24.-</ecNumber>
    </recommendedName>
    <alternativeName>
        <fullName evidence="12">Fungalysin</fullName>
    </alternativeName>
</protein>
<proteinExistence type="inferred from homology"/>
<dbReference type="Pfam" id="PF02128">
    <property type="entry name" value="Peptidase_M36"/>
    <property type="match status" value="1"/>
</dbReference>
<evidence type="ECO:0000256" key="2">
    <source>
        <dbReference type="ARBA" id="ARBA00006006"/>
    </source>
</evidence>
<keyword evidence="3 12" id="KW-0964">Secreted</keyword>
<evidence type="ECO:0000256" key="8">
    <source>
        <dbReference type="ARBA" id="ARBA00023049"/>
    </source>
</evidence>
<dbReference type="PANTHER" id="PTHR33478:SF1">
    <property type="entry name" value="EXTRACELLULAR METALLOPROTEINASE MEP"/>
    <property type="match status" value="1"/>
</dbReference>
<dbReference type="OrthoDB" id="2692645at2759"/>
<keyword evidence="5 11" id="KW-0479">Metal-binding</keyword>
<keyword evidence="6 12" id="KW-0378">Hydrolase</keyword>
<organism evidence="13 14">
    <name type="scientific">Scleroderma citrinum Foug A</name>
    <dbReference type="NCBI Taxonomy" id="1036808"/>
    <lineage>
        <taxon>Eukaryota</taxon>
        <taxon>Fungi</taxon>
        <taxon>Dikarya</taxon>
        <taxon>Basidiomycota</taxon>
        <taxon>Agaricomycotina</taxon>
        <taxon>Agaricomycetes</taxon>
        <taxon>Agaricomycetidae</taxon>
        <taxon>Boletales</taxon>
        <taxon>Sclerodermatineae</taxon>
        <taxon>Sclerodermataceae</taxon>
        <taxon>Scleroderma</taxon>
    </lineage>
</organism>
<dbReference type="EMBL" id="KN822056">
    <property type="protein sequence ID" value="KIM61053.1"/>
    <property type="molecule type" value="Genomic_DNA"/>
</dbReference>
<dbReference type="MEROPS" id="M36.001"/>
<reference evidence="13 14" key="1">
    <citation type="submission" date="2014-04" db="EMBL/GenBank/DDBJ databases">
        <authorList>
            <consortium name="DOE Joint Genome Institute"/>
            <person name="Kuo A."/>
            <person name="Kohler A."/>
            <person name="Nagy L.G."/>
            <person name="Floudas D."/>
            <person name="Copeland A."/>
            <person name="Barry K.W."/>
            <person name="Cichocki N."/>
            <person name="Veneault-Fourrey C."/>
            <person name="LaButti K."/>
            <person name="Lindquist E.A."/>
            <person name="Lipzen A."/>
            <person name="Lundell T."/>
            <person name="Morin E."/>
            <person name="Murat C."/>
            <person name="Sun H."/>
            <person name="Tunlid A."/>
            <person name="Henrissat B."/>
            <person name="Grigoriev I.V."/>
            <person name="Hibbett D.S."/>
            <person name="Martin F."/>
            <person name="Nordberg H.P."/>
            <person name="Cantor M.N."/>
            <person name="Hua S.X."/>
        </authorList>
    </citation>
    <scope>NUCLEOTIDE SEQUENCE [LARGE SCALE GENOMIC DNA]</scope>
    <source>
        <strain evidence="13 14">Foug A</strain>
    </source>
</reference>
<dbReference type="GO" id="GO:0004222">
    <property type="term" value="F:metalloendopeptidase activity"/>
    <property type="evidence" value="ECO:0007669"/>
    <property type="project" value="InterPro"/>
</dbReference>
<dbReference type="InterPro" id="IPR050371">
    <property type="entry name" value="Fungal_virulence_M36"/>
</dbReference>
<dbReference type="STRING" id="1036808.A0A0C2ZHB8"/>
<feature type="binding site" evidence="11">
    <location>
        <position position="34"/>
    </location>
    <ligand>
        <name>Zn(2+)</name>
        <dbReference type="ChEBI" id="CHEBI:29105"/>
        <note>catalytic</note>
    </ligand>
</feature>
<keyword evidence="9 12" id="KW-0865">Zymogen</keyword>
<reference evidence="14" key="2">
    <citation type="submission" date="2015-01" db="EMBL/GenBank/DDBJ databases">
        <title>Evolutionary Origins and Diversification of the Mycorrhizal Mutualists.</title>
        <authorList>
            <consortium name="DOE Joint Genome Institute"/>
            <consortium name="Mycorrhizal Genomics Consortium"/>
            <person name="Kohler A."/>
            <person name="Kuo A."/>
            <person name="Nagy L.G."/>
            <person name="Floudas D."/>
            <person name="Copeland A."/>
            <person name="Barry K.W."/>
            <person name="Cichocki N."/>
            <person name="Veneault-Fourrey C."/>
            <person name="LaButti K."/>
            <person name="Lindquist E.A."/>
            <person name="Lipzen A."/>
            <person name="Lundell T."/>
            <person name="Morin E."/>
            <person name="Murat C."/>
            <person name="Riley R."/>
            <person name="Ohm R."/>
            <person name="Sun H."/>
            <person name="Tunlid A."/>
            <person name="Henrissat B."/>
            <person name="Grigoriev I.V."/>
            <person name="Hibbett D.S."/>
            <person name="Martin F."/>
        </authorList>
    </citation>
    <scope>NUCLEOTIDE SEQUENCE [LARGE SCALE GENOMIC DNA]</scope>
    <source>
        <strain evidence="14">Foug A</strain>
    </source>
</reference>
<dbReference type="Gene3D" id="3.10.170.10">
    <property type="match status" value="1"/>
</dbReference>
<keyword evidence="7 11" id="KW-0862">Zinc</keyword>
<evidence type="ECO:0000256" key="3">
    <source>
        <dbReference type="ARBA" id="ARBA00022525"/>
    </source>
</evidence>
<keyword evidence="14" id="KW-1185">Reference proteome</keyword>
<evidence type="ECO:0000256" key="7">
    <source>
        <dbReference type="ARBA" id="ARBA00022833"/>
    </source>
</evidence>
<evidence type="ECO:0000256" key="6">
    <source>
        <dbReference type="ARBA" id="ARBA00022801"/>
    </source>
</evidence>
<evidence type="ECO:0000256" key="1">
    <source>
        <dbReference type="ARBA" id="ARBA00004613"/>
    </source>
</evidence>
<dbReference type="InterPro" id="IPR027268">
    <property type="entry name" value="Peptidase_M4/M1_CTD_sf"/>
</dbReference>
<dbReference type="GO" id="GO:0006508">
    <property type="term" value="P:proteolysis"/>
    <property type="evidence" value="ECO:0007669"/>
    <property type="project" value="UniProtKB-KW"/>
</dbReference>
<dbReference type="InParanoid" id="A0A0C2ZHB8"/>
<comment type="subcellular location">
    <subcellularLocation>
        <location evidence="1 12">Secreted</location>
    </subcellularLocation>
</comment>
<keyword evidence="4 12" id="KW-0645">Protease</keyword>
<comment type="cofactor">
    <cofactor evidence="11">
        <name>Zn(2+)</name>
        <dbReference type="ChEBI" id="CHEBI:29105"/>
    </cofactor>
    <text evidence="11">Binds 1 zinc ion per subunit.</text>
</comment>
<dbReference type="HOGENOM" id="CLU_2428365_0_0_1"/>
<accession>A0A0C2ZHB8</accession>
<dbReference type="Gene3D" id="1.10.390.10">
    <property type="entry name" value="Neutral Protease Domain 2"/>
    <property type="match status" value="1"/>
</dbReference>
<gene>
    <name evidence="13" type="ORF">SCLCIDRAFT_26198</name>
</gene>
<dbReference type="SUPFAM" id="SSF55486">
    <property type="entry name" value="Metalloproteases ('zincins'), catalytic domain"/>
    <property type="match status" value="1"/>
</dbReference>
<evidence type="ECO:0000256" key="12">
    <source>
        <dbReference type="RuleBase" id="RU364017"/>
    </source>
</evidence>
<evidence type="ECO:0000313" key="14">
    <source>
        <dbReference type="Proteomes" id="UP000053989"/>
    </source>
</evidence>